<dbReference type="GO" id="GO:0016757">
    <property type="term" value="F:glycosyltransferase activity"/>
    <property type="evidence" value="ECO:0007669"/>
    <property type="project" value="UniProtKB-KW"/>
</dbReference>
<keyword evidence="2" id="KW-0328">Glycosyltransferase</keyword>
<dbReference type="Gene3D" id="3.90.550.10">
    <property type="entry name" value="Spore Coat Polysaccharide Biosynthesis Protein SpsA, Chain A"/>
    <property type="match status" value="1"/>
</dbReference>
<accession>A0A2M7V8R2</accession>
<comment type="caution">
    <text evidence="6">The sequence shown here is derived from an EMBL/GenBank/DDBJ whole genome shotgun (WGS) entry which is preliminary data.</text>
</comment>
<keyword evidence="3" id="KW-0808">Transferase</keyword>
<proteinExistence type="inferred from homology"/>
<comment type="similarity">
    <text evidence="1">Belongs to the glycosyltransferase 2 family.</text>
</comment>
<dbReference type="InterPro" id="IPR001173">
    <property type="entry name" value="Glyco_trans_2-like"/>
</dbReference>
<reference evidence="7" key="1">
    <citation type="submission" date="2017-09" db="EMBL/GenBank/DDBJ databases">
        <title>Depth-based differentiation of microbial function through sediment-hosted aquifers and enrichment of novel symbionts in the deep terrestrial subsurface.</title>
        <authorList>
            <person name="Probst A.J."/>
            <person name="Ladd B."/>
            <person name="Jarett J.K."/>
            <person name="Geller-Mcgrath D.E."/>
            <person name="Sieber C.M.K."/>
            <person name="Emerson J.B."/>
            <person name="Anantharaman K."/>
            <person name="Thomas B.C."/>
            <person name="Malmstrom R."/>
            <person name="Stieglmeier M."/>
            <person name="Klingl A."/>
            <person name="Woyke T."/>
            <person name="Ryan C.M."/>
            <person name="Banfield J.F."/>
        </authorList>
    </citation>
    <scope>NUCLEOTIDE SEQUENCE [LARGE SCALE GENOMIC DNA]</scope>
</reference>
<keyword evidence="4" id="KW-0812">Transmembrane</keyword>
<dbReference type="EMBL" id="PFPK01000018">
    <property type="protein sequence ID" value="PIZ95191.1"/>
    <property type="molecule type" value="Genomic_DNA"/>
</dbReference>
<organism evidence="6 7">
    <name type="scientific">Candidatus Magasanikbacteria bacterium CG_4_10_14_0_2_um_filter_37_12</name>
    <dbReference type="NCBI Taxonomy" id="1974637"/>
    <lineage>
        <taxon>Bacteria</taxon>
        <taxon>Candidatus Magasanikiibacteriota</taxon>
    </lineage>
</organism>
<evidence type="ECO:0000259" key="5">
    <source>
        <dbReference type="Pfam" id="PF00535"/>
    </source>
</evidence>
<dbReference type="AlphaFoldDB" id="A0A2M7V8R2"/>
<dbReference type="PANTHER" id="PTHR43179:SF12">
    <property type="entry name" value="GALACTOFURANOSYLTRANSFERASE GLFT2"/>
    <property type="match status" value="1"/>
</dbReference>
<dbReference type="InterPro" id="IPR029044">
    <property type="entry name" value="Nucleotide-diphossugar_trans"/>
</dbReference>
<dbReference type="Pfam" id="PF00535">
    <property type="entry name" value="Glycos_transf_2"/>
    <property type="match status" value="1"/>
</dbReference>
<dbReference type="PANTHER" id="PTHR43179">
    <property type="entry name" value="RHAMNOSYLTRANSFERASE WBBL"/>
    <property type="match status" value="1"/>
</dbReference>
<gene>
    <name evidence="6" type="ORF">COX81_01445</name>
</gene>
<evidence type="ECO:0000313" key="7">
    <source>
        <dbReference type="Proteomes" id="UP000228568"/>
    </source>
</evidence>
<sequence>MNFYPKIAIIYLSFHCEPYIDDVVSSLKKITYPKDKLEFVIVDNLHPEHGHSVRYLEENVMPLSGNQLPHTTLLSQKENFGFAGGNNAGVDWAIEHGFDYVFFHNSDGFLAVNAFEPLVEAMENDKNIGLAQSLILLHPEADLLNSDGNMFHYLGFGYCHNYRMKYKDIIYPKIKEISYASGAALMVSVGVIKKFGSWDSDFFLYHEDLEWTFRLRSVGYKIALVNDSVFYHKYQFSRSITKFYWMERNRYGVMLMFFRWPTLLLLLPMALVLEVGLWVFAIKGGWTDKRKKIYQYWFKSSSWKLWLGKRKHIQKIRKVSDRYLLGFSVPGIDFQDASMNNSVLKYIGNPLMKIYYWIVVKGLIWW</sequence>
<feature type="transmembrane region" description="Helical" evidence="4">
    <location>
        <begin position="260"/>
        <end position="282"/>
    </location>
</feature>
<keyword evidence="4" id="KW-0472">Membrane</keyword>
<evidence type="ECO:0000256" key="2">
    <source>
        <dbReference type="ARBA" id="ARBA00022676"/>
    </source>
</evidence>
<evidence type="ECO:0000256" key="1">
    <source>
        <dbReference type="ARBA" id="ARBA00006739"/>
    </source>
</evidence>
<evidence type="ECO:0000256" key="3">
    <source>
        <dbReference type="ARBA" id="ARBA00022679"/>
    </source>
</evidence>
<protein>
    <recommendedName>
        <fullName evidence="5">Glycosyltransferase 2-like domain-containing protein</fullName>
    </recommendedName>
</protein>
<dbReference type="SUPFAM" id="SSF53448">
    <property type="entry name" value="Nucleotide-diphospho-sugar transferases"/>
    <property type="match status" value="1"/>
</dbReference>
<name>A0A2M7V8R2_9BACT</name>
<feature type="domain" description="Glycosyltransferase 2-like" evidence="5">
    <location>
        <begin position="12"/>
        <end position="135"/>
    </location>
</feature>
<dbReference type="Proteomes" id="UP000228568">
    <property type="component" value="Unassembled WGS sequence"/>
</dbReference>
<evidence type="ECO:0000256" key="4">
    <source>
        <dbReference type="SAM" id="Phobius"/>
    </source>
</evidence>
<keyword evidence="4" id="KW-1133">Transmembrane helix</keyword>
<evidence type="ECO:0000313" key="6">
    <source>
        <dbReference type="EMBL" id="PIZ95191.1"/>
    </source>
</evidence>